<dbReference type="AlphaFoldDB" id="A0A409W9L9"/>
<keyword evidence="4" id="KW-0040">ANK repeat</keyword>
<gene>
    <name evidence="7" type="ORF">CVT26_008793</name>
</gene>
<dbReference type="PANTHER" id="PTHR15263:SF1">
    <property type="entry name" value="NF-KAPPA-B INHIBITOR-LIKE PROTEIN 1"/>
    <property type="match status" value="1"/>
</dbReference>
<accession>A0A409W9L9</accession>
<dbReference type="STRING" id="231916.A0A409W9L9"/>
<keyword evidence="2" id="KW-0597">Phosphoprotein</keyword>
<keyword evidence="3" id="KW-0677">Repeat</keyword>
<feature type="compositionally biased region" description="Polar residues" evidence="6">
    <location>
        <begin position="140"/>
        <end position="162"/>
    </location>
</feature>
<evidence type="ECO:0000256" key="3">
    <source>
        <dbReference type="ARBA" id="ARBA00022737"/>
    </source>
</evidence>
<dbReference type="InterPro" id="IPR038753">
    <property type="entry name" value="NFKBIL1"/>
</dbReference>
<sequence>KTHKDEYAEQQRLKALHAARKAEEKARRAETKRLEREAEEERRRRRLEREERRVEGAREVYRARWARLLAVADVEEDGRELRFDDVPWPVAAAHRDKAPKKDRDKDGHHARDVEGAGPGRPITIDDLTESAISSFLLPPSGSTRPRSTGTEAGADSTNSRSPNPHPEGVAGRSAEGETEEAVKERQRKERKDRLREAFLRFHPDKFEGRFMRRFREEERERVREAIGQVSRVLNGLLAQSGGG</sequence>
<feature type="non-terminal residue" evidence="7">
    <location>
        <position position="1"/>
    </location>
</feature>
<evidence type="ECO:0000256" key="6">
    <source>
        <dbReference type="SAM" id="MobiDB-lite"/>
    </source>
</evidence>
<keyword evidence="8" id="KW-1185">Reference proteome</keyword>
<feature type="region of interest" description="Disordered" evidence="6">
    <location>
        <begin position="1"/>
        <end position="55"/>
    </location>
</feature>
<dbReference type="GO" id="GO:0043124">
    <property type="term" value="P:negative regulation of canonical NF-kappaB signal transduction"/>
    <property type="evidence" value="ECO:0007669"/>
    <property type="project" value="InterPro"/>
</dbReference>
<evidence type="ECO:0000313" key="7">
    <source>
        <dbReference type="EMBL" id="PPQ75185.1"/>
    </source>
</evidence>
<dbReference type="GO" id="GO:0005634">
    <property type="term" value="C:nucleus"/>
    <property type="evidence" value="ECO:0007669"/>
    <property type="project" value="UniProtKB-SubCell"/>
</dbReference>
<comment type="subcellular location">
    <subcellularLocation>
        <location evidence="1">Nucleus</location>
    </subcellularLocation>
</comment>
<feature type="compositionally biased region" description="Basic and acidic residues" evidence="6">
    <location>
        <begin position="93"/>
        <end position="114"/>
    </location>
</feature>
<evidence type="ECO:0000256" key="4">
    <source>
        <dbReference type="ARBA" id="ARBA00023043"/>
    </source>
</evidence>
<evidence type="ECO:0000313" key="8">
    <source>
        <dbReference type="Proteomes" id="UP000284706"/>
    </source>
</evidence>
<evidence type="ECO:0000256" key="2">
    <source>
        <dbReference type="ARBA" id="ARBA00022553"/>
    </source>
</evidence>
<feature type="compositionally biased region" description="Basic and acidic residues" evidence="6">
    <location>
        <begin position="1"/>
        <end position="12"/>
    </location>
</feature>
<name>A0A409W9L9_9AGAR</name>
<protein>
    <submittedName>
        <fullName evidence="7">Uncharacterized protein</fullName>
    </submittedName>
</protein>
<evidence type="ECO:0000256" key="1">
    <source>
        <dbReference type="ARBA" id="ARBA00004123"/>
    </source>
</evidence>
<keyword evidence="5" id="KW-0539">Nucleus</keyword>
<proteinExistence type="predicted"/>
<feature type="compositionally biased region" description="Basic and acidic residues" evidence="6">
    <location>
        <begin position="180"/>
        <end position="196"/>
    </location>
</feature>
<dbReference type="Proteomes" id="UP000284706">
    <property type="component" value="Unassembled WGS sequence"/>
</dbReference>
<dbReference type="PANTHER" id="PTHR15263">
    <property type="entry name" value="I-KAPPA-B-LIKE PROTEIN IKBL"/>
    <property type="match status" value="1"/>
</dbReference>
<feature type="compositionally biased region" description="Basic and acidic residues" evidence="6">
    <location>
        <begin position="20"/>
        <end position="55"/>
    </location>
</feature>
<feature type="region of interest" description="Disordered" evidence="6">
    <location>
        <begin position="87"/>
        <end position="196"/>
    </location>
</feature>
<dbReference type="OrthoDB" id="412109at2759"/>
<reference evidence="7 8" key="1">
    <citation type="journal article" date="2018" name="Evol. Lett.">
        <title>Horizontal gene cluster transfer increased hallucinogenic mushroom diversity.</title>
        <authorList>
            <person name="Reynolds H.T."/>
            <person name="Vijayakumar V."/>
            <person name="Gluck-Thaler E."/>
            <person name="Korotkin H.B."/>
            <person name="Matheny P.B."/>
            <person name="Slot J.C."/>
        </authorList>
    </citation>
    <scope>NUCLEOTIDE SEQUENCE [LARGE SCALE GENOMIC DNA]</scope>
    <source>
        <strain evidence="7 8">SRW20</strain>
    </source>
</reference>
<evidence type="ECO:0000256" key="5">
    <source>
        <dbReference type="ARBA" id="ARBA00023242"/>
    </source>
</evidence>
<organism evidence="7 8">
    <name type="scientific">Gymnopilus dilepis</name>
    <dbReference type="NCBI Taxonomy" id="231916"/>
    <lineage>
        <taxon>Eukaryota</taxon>
        <taxon>Fungi</taxon>
        <taxon>Dikarya</taxon>
        <taxon>Basidiomycota</taxon>
        <taxon>Agaricomycotina</taxon>
        <taxon>Agaricomycetes</taxon>
        <taxon>Agaricomycetidae</taxon>
        <taxon>Agaricales</taxon>
        <taxon>Agaricineae</taxon>
        <taxon>Hymenogastraceae</taxon>
        <taxon>Gymnopilus</taxon>
    </lineage>
</organism>
<comment type="caution">
    <text evidence="7">The sequence shown here is derived from an EMBL/GenBank/DDBJ whole genome shotgun (WGS) entry which is preliminary data.</text>
</comment>
<dbReference type="EMBL" id="NHYE01005282">
    <property type="protein sequence ID" value="PPQ75185.1"/>
    <property type="molecule type" value="Genomic_DNA"/>
</dbReference>
<dbReference type="InParanoid" id="A0A409W9L9"/>